<keyword evidence="1" id="KW-0378">Hydrolase</keyword>
<comment type="caution">
    <text evidence="3">The sequence shown here is derived from an EMBL/GenBank/DDBJ whole genome shotgun (WGS) entry which is preliminary data.</text>
</comment>
<dbReference type="PANTHER" id="PTHR10159">
    <property type="entry name" value="DUAL SPECIFICITY PROTEIN PHOSPHATASE"/>
    <property type="match status" value="1"/>
</dbReference>
<dbReference type="EMBL" id="CAMXCT010002861">
    <property type="protein sequence ID" value="CAI4000928.1"/>
    <property type="molecule type" value="Genomic_DNA"/>
</dbReference>
<reference evidence="3" key="1">
    <citation type="submission" date="2022-10" db="EMBL/GenBank/DDBJ databases">
        <authorList>
            <person name="Chen Y."/>
            <person name="Dougan E. K."/>
            <person name="Chan C."/>
            <person name="Rhodes N."/>
            <person name="Thang M."/>
        </authorList>
    </citation>
    <scope>NUCLEOTIDE SEQUENCE</scope>
</reference>
<dbReference type="GO" id="GO:0005737">
    <property type="term" value="C:cytoplasm"/>
    <property type="evidence" value="ECO:0007669"/>
    <property type="project" value="TreeGrafter"/>
</dbReference>
<evidence type="ECO:0000313" key="6">
    <source>
        <dbReference type="Proteomes" id="UP001152797"/>
    </source>
</evidence>
<dbReference type="GO" id="GO:0043409">
    <property type="term" value="P:negative regulation of MAPK cascade"/>
    <property type="evidence" value="ECO:0007669"/>
    <property type="project" value="TreeGrafter"/>
</dbReference>
<gene>
    <name evidence="3" type="ORF">C1SCF055_LOCUS27013</name>
</gene>
<sequence length="741" mass="83512">MTASREAGSSTAKVRSAQAGVSFCSAAVLFDLILHLNAMEPFDNETRRWCVQMQARIGRGWTQDETSERNAMGIGDNGENIACVYGTGEGSTEVVYVGSSAALRCPTLEDHIHIMVSFGPPHLRNLVDRPQEGWDQFLRGLCIDHFAIQLADPKTTAPGEGPLCQKMANAYFFAWRSMCVLICRSRRNHKEHIPAGLLFHCLSGNNRSSAALVAWLIFRHHMTASEGIRLLLQARPTLNPWQERPHILWALKTWEMKMEETYQFVHSVVAEEIPRLTPELIRSALGGGLKVPLPIQVSTRVNYLERFTYSDGTPAPAEPRAKTVPRQAWEMAGQGYRQKRTKNTFVEPVQFQACWWIMAWSWEAFQSFYMDDAQVPPPTNHESKHGPTYANFCKTHAVRFANWDHRWLATLTGDCSAVMDVVALNCILAAYFQKCIPGPGEKSFLGFKGLHALVQRAKKLLDRSIVDMDPYDTEMQQWCTDAAAKLRRSAAMPESEWPEVDRLVNGFEYHFGDISEWPNDMVRVHPVDRTETATCFLGSLAALRCLRDTKEVHVVISLCTSEMQRIRGQPEEGWAAFLLGMSVEHVTIDLDDPRTKWPGEDSFCEEMGNCYVAAWQSMCVQISRSLSERGDKLSTGLLFHCFGGINRSSAALAAWLIFKHAMNADDAIDVLLKARCGASSVRNDANAEEIKMFNVHVTKVDDRYPTVSAVIRKQVGLAQRAHCWPIVPMSFEFDPLWEEFT</sequence>
<name>A0A9P1D1U8_9DINO</name>
<dbReference type="PROSITE" id="PS00383">
    <property type="entry name" value="TYR_PHOSPHATASE_1"/>
    <property type="match status" value="2"/>
</dbReference>
<dbReference type="GO" id="GO:0033550">
    <property type="term" value="F:MAP kinase tyrosine phosphatase activity"/>
    <property type="evidence" value="ECO:0007669"/>
    <property type="project" value="TreeGrafter"/>
</dbReference>
<accession>A0A9P1D1U8</accession>
<dbReference type="Proteomes" id="UP001152797">
    <property type="component" value="Unassembled WGS sequence"/>
</dbReference>
<dbReference type="InterPro" id="IPR016130">
    <property type="entry name" value="Tyr_Pase_AS"/>
</dbReference>
<dbReference type="EMBL" id="CAMXCT030002861">
    <property type="protein sequence ID" value="CAL4788240.1"/>
    <property type="molecule type" value="Genomic_DNA"/>
</dbReference>
<dbReference type="AlphaFoldDB" id="A0A9P1D1U8"/>
<dbReference type="GO" id="GO:0017017">
    <property type="term" value="F:MAP kinase tyrosine/serine/threonine phosphatase activity"/>
    <property type="evidence" value="ECO:0007669"/>
    <property type="project" value="TreeGrafter"/>
</dbReference>
<dbReference type="Gene3D" id="3.90.190.10">
    <property type="entry name" value="Protein tyrosine phosphatase superfamily"/>
    <property type="match status" value="2"/>
</dbReference>
<reference evidence="4" key="2">
    <citation type="submission" date="2024-04" db="EMBL/GenBank/DDBJ databases">
        <authorList>
            <person name="Chen Y."/>
            <person name="Shah S."/>
            <person name="Dougan E. K."/>
            <person name="Thang M."/>
            <person name="Chan C."/>
        </authorList>
    </citation>
    <scope>NUCLEOTIDE SEQUENCE [LARGE SCALE GENOMIC DNA]</scope>
</reference>
<dbReference type="InterPro" id="IPR000387">
    <property type="entry name" value="Tyr_Pase_dom"/>
</dbReference>
<dbReference type="OrthoDB" id="407160at2759"/>
<evidence type="ECO:0000313" key="4">
    <source>
        <dbReference type="EMBL" id="CAL1154303.1"/>
    </source>
</evidence>
<feature type="domain" description="Tyrosine specific protein phosphatases" evidence="2">
    <location>
        <begin position="197"/>
        <end position="238"/>
    </location>
</feature>
<evidence type="ECO:0000259" key="2">
    <source>
        <dbReference type="PROSITE" id="PS50056"/>
    </source>
</evidence>
<proteinExistence type="predicted"/>
<evidence type="ECO:0000256" key="1">
    <source>
        <dbReference type="ARBA" id="ARBA00022912"/>
    </source>
</evidence>
<organism evidence="3">
    <name type="scientific">Cladocopium goreaui</name>
    <dbReference type="NCBI Taxonomy" id="2562237"/>
    <lineage>
        <taxon>Eukaryota</taxon>
        <taxon>Sar</taxon>
        <taxon>Alveolata</taxon>
        <taxon>Dinophyceae</taxon>
        <taxon>Suessiales</taxon>
        <taxon>Symbiodiniaceae</taxon>
        <taxon>Cladocopium</taxon>
    </lineage>
</organism>
<dbReference type="GO" id="GO:0008330">
    <property type="term" value="F:protein tyrosine/threonine phosphatase activity"/>
    <property type="evidence" value="ECO:0007669"/>
    <property type="project" value="TreeGrafter"/>
</dbReference>
<dbReference type="PANTHER" id="PTHR10159:SF511">
    <property type="entry name" value="DUAL SPECIFICITY PROTEIN PHOSPHATASE 1"/>
    <property type="match status" value="1"/>
</dbReference>
<dbReference type="InterPro" id="IPR029021">
    <property type="entry name" value="Prot-tyrosine_phosphatase-like"/>
</dbReference>
<evidence type="ECO:0000313" key="5">
    <source>
        <dbReference type="EMBL" id="CAL4788240.1"/>
    </source>
</evidence>
<keyword evidence="6" id="KW-1185">Reference proteome</keyword>
<feature type="domain" description="Tyrosine specific protein phosphatases" evidence="2">
    <location>
        <begin position="613"/>
        <end position="686"/>
    </location>
</feature>
<dbReference type="SUPFAM" id="SSF52799">
    <property type="entry name" value="(Phosphotyrosine protein) phosphatases II"/>
    <property type="match status" value="3"/>
</dbReference>
<dbReference type="PROSITE" id="PS50056">
    <property type="entry name" value="TYR_PHOSPHATASE_2"/>
    <property type="match status" value="2"/>
</dbReference>
<keyword evidence="1" id="KW-0904">Protein phosphatase</keyword>
<protein>
    <submittedName>
        <fullName evidence="5">Tyrosine specific protein phosphatases domain-containing protein</fullName>
    </submittedName>
</protein>
<dbReference type="EMBL" id="CAMXCT020002861">
    <property type="protein sequence ID" value="CAL1154303.1"/>
    <property type="molecule type" value="Genomic_DNA"/>
</dbReference>
<evidence type="ECO:0000313" key="3">
    <source>
        <dbReference type="EMBL" id="CAI4000928.1"/>
    </source>
</evidence>